<comment type="caution">
    <text evidence="10">The sequence shown here is derived from an EMBL/GenBank/DDBJ whole genome shotgun (WGS) entry which is preliminary data.</text>
</comment>
<dbReference type="SUPFAM" id="SSF47384">
    <property type="entry name" value="Homodimeric domain of signal transducing histidine kinase"/>
    <property type="match status" value="1"/>
</dbReference>
<evidence type="ECO:0000256" key="2">
    <source>
        <dbReference type="ARBA" id="ARBA00012438"/>
    </source>
</evidence>
<dbReference type="PROSITE" id="PS50109">
    <property type="entry name" value="HIS_KIN"/>
    <property type="match status" value="1"/>
</dbReference>
<evidence type="ECO:0000256" key="1">
    <source>
        <dbReference type="ARBA" id="ARBA00000085"/>
    </source>
</evidence>
<evidence type="ECO:0000256" key="5">
    <source>
        <dbReference type="ARBA" id="ARBA00022777"/>
    </source>
</evidence>
<gene>
    <name evidence="10" type="ORF">GGQ57_002129</name>
</gene>
<dbReference type="SMART" id="SM00387">
    <property type="entry name" value="HATPase_c"/>
    <property type="match status" value="1"/>
</dbReference>
<reference evidence="10 11" key="1">
    <citation type="submission" date="2020-08" db="EMBL/GenBank/DDBJ databases">
        <title>Genomic Encyclopedia of Type Strains, Phase IV (KMG-IV): sequencing the most valuable type-strain genomes for metagenomic binning, comparative biology and taxonomic classification.</title>
        <authorList>
            <person name="Goeker M."/>
        </authorList>
    </citation>
    <scope>NUCLEOTIDE SEQUENCE [LARGE SCALE GENOMIC DNA]</scope>
    <source>
        <strain evidence="10 11">DSM 102983</strain>
    </source>
</reference>
<dbReference type="PANTHER" id="PTHR42878">
    <property type="entry name" value="TWO-COMPONENT HISTIDINE KINASE"/>
    <property type="match status" value="1"/>
</dbReference>
<dbReference type="InterPro" id="IPR004358">
    <property type="entry name" value="Sig_transdc_His_kin-like_C"/>
</dbReference>
<dbReference type="RefSeq" id="WP_183670563.1">
    <property type="nucleotide sequence ID" value="NZ_BMPB01000001.1"/>
</dbReference>
<evidence type="ECO:0000313" key="11">
    <source>
        <dbReference type="Proteomes" id="UP000533637"/>
    </source>
</evidence>
<dbReference type="CDD" id="cd00075">
    <property type="entry name" value="HATPase"/>
    <property type="match status" value="1"/>
</dbReference>
<evidence type="ECO:0000256" key="7">
    <source>
        <dbReference type="ARBA" id="ARBA00023012"/>
    </source>
</evidence>
<dbReference type="InterPro" id="IPR005467">
    <property type="entry name" value="His_kinase_dom"/>
</dbReference>
<keyword evidence="8" id="KW-0472">Membrane</keyword>
<keyword evidence="8" id="KW-0812">Transmembrane</keyword>
<dbReference type="InterPro" id="IPR036890">
    <property type="entry name" value="HATPase_C_sf"/>
</dbReference>
<protein>
    <recommendedName>
        <fullName evidence="2">histidine kinase</fullName>
        <ecNumber evidence="2">2.7.13.3</ecNumber>
    </recommendedName>
</protein>
<organism evidence="10 11">
    <name type="scientific">Parabacteroides faecis</name>
    <dbReference type="NCBI Taxonomy" id="1217282"/>
    <lineage>
        <taxon>Bacteria</taxon>
        <taxon>Pseudomonadati</taxon>
        <taxon>Bacteroidota</taxon>
        <taxon>Bacteroidia</taxon>
        <taxon>Bacteroidales</taxon>
        <taxon>Tannerellaceae</taxon>
        <taxon>Parabacteroides</taxon>
    </lineage>
</organism>
<evidence type="ECO:0000256" key="4">
    <source>
        <dbReference type="ARBA" id="ARBA00022741"/>
    </source>
</evidence>
<keyword evidence="8" id="KW-1133">Transmembrane helix</keyword>
<dbReference type="SUPFAM" id="SSF55874">
    <property type="entry name" value="ATPase domain of HSP90 chaperone/DNA topoisomerase II/histidine kinase"/>
    <property type="match status" value="1"/>
</dbReference>
<keyword evidence="3" id="KW-0808">Transferase</keyword>
<dbReference type="Gene3D" id="1.10.287.130">
    <property type="match status" value="1"/>
</dbReference>
<dbReference type="PANTHER" id="PTHR42878:SF7">
    <property type="entry name" value="SENSOR HISTIDINE KINASE GLRK"/>
    <property type="match status" value="1"/>
</dbReference>
<dbReference type="Gene3D" id="3.30.565.10">
    <property type="entry name" value="Histidine kinase-like ATPase, C-terminal domain"/>
    <property type="match status" value="1"/>
</dbReference>
<evidence type="ECO:0000259" key="9">
    <source>
        <dbReference type="PROSITE" id="PS50109"/>
    </source>
</evidence>
<keyword evidence="6" id="KW-0067">ATP-binding</keyword>
<keyword evidence="4" id="KW-0547">Nucleotide-binding</keyword>
<dbReference type="EMBL" id="JACHOC010000003">
    <property type="protein sequence ID" value="MBB4622232.1"/>
    <property type="molecule type" value="Genomic_DNA"/>
</dbReference>
<feature type="transmembrane region" description="Helical" evidence="8">
    <location>
        <begin position="34"/>
        <end position="52"/>
    </location>
</feature>
<evidence type="ECO:0000313" key="10">
    <source>
        <dbReference type="EMBL" id="MBB4622232.1"/>
    </source>
</evidence>
<keyword evidence="5 10" id="KW-0418">Kinase</keyword>
<comment type="catalytic activity">
    <reaction evidence="1">
        <text>ATP + protein L-histidine = ADP + protein N-phospho-L-histidine.</text>
        <dbReference type="EC" id="2.7.13.3"/>
    </reaction>
</comment>
<keyword evidence="7" id="KW-0902">Two-component regulatory system</keyword>
<feature type="transmembrane region" description="Helical" evidence="8">
    <location>
        <begin position="9"/>
        <end position="28"/>
    </location>
</feature>
<sequence length="334" mass="37858">MLNRRLHRTIVGGITGIVLFSVIGAWLLVSLTSLFFTFVCICIIIALAIMLVRKMEKTDRQLESFFSAINNNDFNAHFTEKNDDKFLNKLFQEMNRIITQFENNHTELEERRFYYESIIRVLTHEIRNSITPIASLSADLIKYSDEYGKEGMIDGLQTINQQVQQLNTFLNAYHRLTHLPDPVKSKVKICTLFDKLNRLLNSEPGSENVRYISSENVEIPLDPNLITLALINLIRNALQATANNPQPEIKVEAEKGAACSFIQVTDNGDGIPQDRLDDIFTPFYSTKKEGSGIGLPLSRRIMQLHGGELTVNSEPGEKTVFSMTFPAHLQTSFS</sequence>
<dbReference type="InterPro" id="IPR050351">
    <property type="entry name" value="BphY/WalK/GraS-like"/>
</dbReference>
<feature type="domain" description="Histidine kinase" evidence="9">
    <location>
        <begin position="121"/>
        <end position="329"/>
    </location>
</feature>
<dbReference type="InterPro" id="IPR036097">
    <property type="entry name" value="HisK_dim/P_sf"/>
</dbReference>
<dbReference type="EC" id="2.7.13.3" evidence="2"/>
<dbReference type="Pfam" id="PF02518">
    <property type="entry name" value="HATPase_c"/>
    <property type="match status" value="1"/>
</dbReference>
<proteinExistence type="predicted"/>
<accession>A0ABR6KL64</accession>
<dbReference type="InterPro" id="IPR003594">
    <property type="entry name" value="HATPase_dom"/>
</dbReference>
<dbReference type="PRINTS" id="PR00344">
    <property type="entry name" value="BCTRLSENSOR"/>
</dbReference>
<name>A0ABR6KL64_9BACT</name>
<keyword evidence="11" id="KW-1185">Reference proteome</keyword>
<dbReference type="Proteomes" id="UP000533637">
    <property type="component" value="Unassembled WGS sequence"/>
</dbReference>
<dbReference type="GO" id="GO:0016301">
    <property type="term" value="F:kinase activity"/>
    <property type="evidence" value="ECO:0007669"/>
    <property type="project" value="UniProtKB-KW"/>
</dbReference>
<evidence type="ECO:0000256" key="3">
    <source>
        <dbReference type="ARBA" id="ARBA00022679"/>
    </source>
</evidence>
<evidence type="ECO:0000256" key="6">
    <source>
        <dbReference type="ARBA" id="ARBA00022840"/>
    </source>
</evidence>
<evidence type="ECO:0000256" key="8">
    <source>
        <dbReference type="SAM" id="Phobius"/>
    </source>
</evidence>